<name>A0ABS3JTG2_9BACT</name>
<evidence type="ECO:0000259" key="2">
    <source>
        <dbReference type="Pfam" id="PF13568"/>
    </source>
</evidence>
<dbReference type="Proteomes" id="UP000664628">
    <property type="component" value="Unassembled WGS sequence"/>
</dbReference>
<feature type="chain" id="PRO_5046346307" evidence="1">
    <location>
        <begin position="22"/>
        <end position="274"/>
    </location>
</feature>
<organism evidence="3 4">
    <name type="scientific">Fibrella forsythiae</name>
    <dbReference type="NCBI Taxonomy" id="2817061"/>
    <lineage>
        <taxon>Bacteria</taxon>
        <taxon>Pseudomonadati</taxon>
        <taxon>Bacteroidota</taxon>
        <taxon>Cytophagia</taxon>
        <taxon>Cytophagales</taxon>
        <taxon>Spirosomataceae</taxon>
        <taxon>Fibrella</taxon>
    </lineage>
</organism>
<keyword evidence="4" id="KW-1185">Reference proteome</keyword>
<dbReference type="EMBL" id="JAFMYW010000011">
    <property type="protein sequence ID" value="MBO0952484.1"/>
    <property type="molecule type" value="Genomic_DNA"/>
</dbReference>
<proteinExistence type="predicted"/>
<evidence type="ECO:0000313" key="3">
    <source>
        <dbReference type="EMBL" id="MBO0952484.1"/>
    </source>
</evidence>
<feature type="domain" description="Outer membrane protein beta-barrel" evidence="2">
    <location>
        <begin position="21"/>
        <end position="246"/>
    </location>
</feature>
<sequence length="274" mass="29218">MTYPLYTIAAALLLTSTAALAQSPTTSSIRAIEVGVKGGPTFVHGYTTIPAQPTGIAGVTVPQIDNKRNGTGVGYTGGAFVRFNNYRRKGYVQIELTYNRYLLKQKTNLTLDVNASPDLAAQLPISFAPGLLNATVDITSESSIESFNVPVLFGRRLIKDKLRAYMGPTLIFVNKSQAVRSTQGQVNPNPAIGFSAAVAIPATPETTNLLSSRDAANLEVKRFTWALEVGLGVSPLKWLDLDVRYAVPAGGVYKDTNIKGFLGIASVTAGIKLP</sequence>
<dbReference type="Pfam" id="PF13568">
    <property type="entry name" value="OMP_b-brl_2"/>
    <property type="match status" value="1"/>
</dbReference>
<evidence type="ECO:0000256" key="1">
    <source>
        <dbReference type="SAM" id="SignalP"/>
    </source>
</evidence>
<comment type="caution">
    <text evidence="3">The sequence shown here is derived from an EMBL/GenBank/DDBJ whole genome shotgun (WGS) entry which is preliminary data.</text>
</comment>
<protein>
    <submittedName>
        <fullName evidence="3">Outer membrane beta-barrel protein</fullName>
    </submittedName>
</protein>
<reference evidence="3 4" key="1">
    <citation type="submission" date="2021-03" db="EMBL/GenBank/DDBJ databases">
        <title>Fibrella sp. HMF5405 genome sequencing and assembly.</title>
        <authorList>
            <person name="Kang H."/>
            <person name="Kim H."/>
            <person name="Bae S."/>
            <person name="Joh K."/>
        </authorList>
    </citation>
    <scope>NUCLEOTIDE SEQUENCE [LARGE SCALE GENOMIC DNA]</scope>
    <source>
        <strain evidence="3 4">HMF5405</strain>
    </source>
</reference>
<dbReference type="InterPro" id="IPR025665">
    <property type="entry name" value="Beta-barrel_OMP_2"/>
</dbReference>
<accession>A0ABS3JTG2</accession>
<dbReference type="RefSeq" id="WP_207332427.1">
    <property type="nucleotide sequence ID" value="NZ_JAFMYW010000011.1"/>
</dbReference>
<evidence type="ECO:0000313" key="4">
    <source>
        <dbReference type="Proteomes" id="UP000664628"/>
    </source>
</evidence>
<keyword evidence="1" id="KW-0732">Signal</keyword>
<feature type="signal peptide" evidence="1">
    <location>
        <begin position="1"/>
        <end position="21"/>
    </location>
</feature>
<gene>
    <name evidence="3" type="ORF">J2I46_28125</name>
</gene>